<name>A0ABW4VWM8_9BACI</name>
<dbReference type="EMBL" id="JBHUHQ010000009">
    <property type="protein sequence ID" value="MFD2043506.1"/>
    <property type="molecule type" value="Genomic_DNA"/>
</dbReference>
<reference evidence="2" key="1">
    <citation type="journal article" date="2019" name="Int. J. Syst. Evol. Microbiol.">
        <title>The Global Catalogue of Microorganisms (GCM) 10K type strain sequencing project: providing services to taxonomists for standard genome sequencing and annotation.</title>
        <authorList>
            <consortium name="The Broad Institute Genomics Platform"/>
            <consortium name="The Broad Institute Genome Sequencing Center for Infectious Disease"/>
            <person name="Wu L."/>
            <person name="Ma J."/>
        </authorList>
    </citation>
    <scope>NUCLEOTIDE SEQUENCE [LARGE SCALE GENOMIC DNA]</scope>
    <source>
        <strain evidence="2">R28</strain>
    </source>
</reference>
<accession>A0ABW4VWM8</accession>
<organism evidence="1 2">
    <name type="scientific">Ornithinibacillus salinisoli</name>
    <dbReference type="NCBI Taxonomy" id="1848459"/>
    <lineage>
        <taxon>Bacteria</taxon>
        <taxon>Bacillati</taxon>
        <taxon>Bacillota</taxon>
        <taxon>Bacilli</taxon>
        <taxon>Bacillales</taxon>
        <taxon>Bacillaceae</taxon>
        <taxon>Ornithinibacillus</taxon>
    </lineage>
</organism>
<evidence type="ECO:0008006" key="3">
    <source>
        <dbReference type="Google" id="ProtNLM"/>
    </source>
</evidence>
<dbReference type="Proteomes" id="UP001597383">
    <property type="component" value="Unassembled WGS sequence"/>
</dbReference>
<dbReference type="RefSeq" id="WP_377555232.1">
    <property type="nucleotide sequence ID" value="NZ_JBHUHQ010000009.1"/>
</dbReference>
<sequence>MESIAEQTYYKTERQVNSIEQVDIEHERKLYLYNDRIESKHRVFLLQEVLDISYRKLGGEGGLLYLHTNSGVFSYTVKTSPQPFIELCKNYMNRT</sequence>
<proteinExistence type="predicted"/>
<evidence type="ECO:0000313" key="2">
    <source>
        <dbReference type="Proteomes" id="UP001597383"/>
    </source>
</evidence>
<comment type="caution">
    <text evidence="1">The sequence shown here is derived from an EMBL/GenBank/DDBJ whole genome shotgun (WGS) entry which is preliminary data.</text>
</comment>
<gene>
    <name evidence="1" type="ORF">ACFSJF_04355</name>
</gene>
<protein>
    <recommendedName>
        <fullName evidence="3">PH domain-containing protein</fullName>
    </recommendedName>
</protein>
<evidence type="ECO:0000313" key="1">
    <source>
        <dbReference type="EMBL" id="MFD2043506.1"/>
    </source>
</evidence>
<keyword evidence="2" id="KW-1185">Reference proteome</keyword>